<dbReference type="GO" id="GO:0022857">
    <property type="term" value="F:transmembrane transporter activity"/>
    <property type="evidence" value="ECO:0007669"/>
    <property type="project" value="InterPro"/>
</dbReference>
<sequence>MLMQLTLGGLSQGMIYALIALSLTVVYRSTTVVNFGHGDFVMAGAFLSYVLVVLAGVAFLPAAALAMIAMFVLGVMFNRGLIRPILGGPHIGLALMCIAAGYVLRGLARMVWGREVLPMPPVFDMDPIFVGELVITGDAVFIIGTVLVLLLLFFGLMAMTDLGKMVQAVYQSPRGARLIGLNVDRFNDFSWGIGAALGALGGILVAPVSLLHPDLGASFLIKGFAAMTLGGFGSLGGAVLGGVLLGLAEQYAGAYIDSALIEITAYVVIVAVLFIRPQGLFGRKAVVKV</sequence>
<dbReference type="STRING" id="282683.SAMN04488105_101181"/>
<feature type="transmembrane region" description="Helical" evidence="9">
    <location>
        <begin position="254"/>
        <end position="275"/>
    </location>
</feature>
<evidence type="ECO:0000256" key="6">
    <source>
        <dbReference type="ARBA" id="ARBA00022989"/>
    </source>
</evidence>
<feature type="transmembrane region" description="Helical" evidence="9">
    <location>
        <begin position="189"/>
        <end position="212"/>
    </location>
</feature>
<keyword evidence="4 9" id="KW-0812">Transmembrane</keyword>
<dbReference type="RefSeq" id="WP_089954313.1">
    <property type="nucleotide sequence ID" value="NZ_FNAV01000001.1"/>
</dbReference>
<keyword evidence="3" id="KW-1003">Cell membrane</keyword>
<reference evidence="11" key="1">
    <citation type="submission" date="2016-10" db="EMBL/GenBank/DDBJ databases">
        <authorList>
            <person name="Varghese N."/>
            <person name="Submissions S."/>
        </authorList>
    </citation>
    <scope>NUCLEOTIDE SEQUENCE [LARGE SCALE GENOMIC DNA]</scope>
    <source>
        <strain evidence="11">DSM 10146</strain>
    </source>
</reference>
<evidence type="ECO:0000256" key="9">
    <source>
        <dbReference type="SAM" id="Phobius"/>
    </source>
</evidence>
<dbReference type="GO" id="GO:0005886">
    <property type="term" value="C:plasma membrane"/>
    <property type="evidence" value="ECO:0007669"/>
    <property type="project" value="UniProtKB-SubCell"/>
</dbReference>
<dbReference type="InterPro" id="IPR052157">
    <property type="entry name" value="BCAA_transport_permease"/>
</dbReference>
<proteinExistence type="inferred from homology"/>
<evidence type="ECO:0000256" key="7">
    <source>
        <dbReference type="ARBA" id="ARBA00023136"/>
    </source>
</evidence>
<feature type="transmembrane region" description="Helical" evidence="9">
    <location>
        <begin position="224"/>
        <end position="247"/>
    </location>
</feature>
<evidence type="ECO:0000313" key="10">
    <source>
        <dbReference type="EMBL" id="SDE14728.1"/>
    </source>
</evidence>
<feature type="transmembrane region" description="Helical" evidence="9">
    <location>
        <begin position="47"/>
        <end position="73"/>
    </location>
</feature>
<comment type="similarity">
    <text evidence="8">Belongs to the binding-protein-dependent transport system permease family. LivHM subfamily.</text>
</comment>
<dbReference type="PANTHER" id="PTHR11795:SF451">
    <property type="entry name" value="ABC TRANSPORTER PERMEASE PROTEIN"/>
    <property type="match status" value="1"/>
</dbReference>
<dbReference type="Proteomes" id="UP000198994">
    <property type="component" value="Unassembled WGS sequence"/>
</dbReference>
<accession>A0A1G7AIG6</accession>
<dbReference type="OrthoDB" id="9779023at2"/>
<keyword evidence="6 9" id="KW-1133">Transmembrane helix</keyword>
<evidence type="ECO:0000256" key="4">
    <source>
        <dbReference type="ARBA" id="ARBA00022692"/>
    </source>
</evidence>
<dbReference type="PANTHER" id="PTHR11795">
    <property type="entry name" value="BRANCHED-CHAIN AMINO ACID TRANSPORT SYSTEM PERMEASE PROTEIN LIVH"/>
    <property type="match status" value="1"/>
</dbReference>
<comment type="subcellular location">
    <subcellularLocation>
        <location evidence="1">Cell membrane</location>
        <topology evidence="1">Multi-pass membrane protein</topology>
    </subcellularLocation>
</comment>
<keyword evidence="11" id="KW-1185">Reference proteome</keyword>
<feature type="transmembrane region" description="Helical" evidence="9">
    <location>
        <begin position="7"/>
        <end position="27"/>
    </location>
</feature>
<evidence type="ECO:0000256" key="3">
    <source>
        <dbReference type="ARBA" id="ARBA00022475"/>
    </source>
</evidence>
<keyword evidence="7 9" id="KW-0472">Membrane</keyword>
<keyword evidence="5" id="KW-0029">Amino-acid transport</keyword>
<organism evidence="10 11">
    <name type="scientific">Salipiger thiooxidans</name>
    <dbReference type="NCBI Taxonomy" id="282683"/>
    <lineage>
        <taxon>Bacteria</taxon>
        <taxon>Pseudomonadati</taxon>
        <taxon>Pseudomonadota</taxon>
        <taxon>Alphaproteobacteria</taxon>
        <taxon>Rhodobacterales</taxon>
        <taxon>Roseobacteraceae</taxon>
        <taxon>Salipiger</taxon>
    </lineage>
</organism>
<feature type="transmembrane region" description="Helical" evidence="9">
    <location>
        <begin position="85"/>
        <end position="108"/>
    </location>
</feature>
<feature type="transmembrane region" description="Helical" evidence="9">
    <location>
        <begin position="128"/>
        <end position="156"/>
    </location>
</feature>
<protein>
    <submittedName>
        <fullName evidence="10">Amino acid/amide ABC transporter membrane protein 1, HAAT family</fullName>
    </submittedName>
</protein>
<evidence type="ECO:0000313" key="11">
    <source>
        <dbReference type="Proteomes" id="UP000198994"/>
    </source>
</evidence>
<dbReference type="Pfam" id="PF02653">
    <property type="entry name" value="BPD_transp_2"/>
    <property type="match status" value="1"/>
</dbReference>
<gene>
    <name evidence="10" type="ORF">SAMN04488105_101181</name>
</gene>
<evidence type="ECO:0000256" key="5">
    <source>
        <dbReference type="ARBA" id="ARBA00022970"/>
    </source>
</evidence>
<dbReference type="AlphaFoldDB" id="A0A1G7AIG6"/>
<dbReference type="EMBL" id="FNAV01000001">
    <property type="protein sequence ID" value="SDE14728.1"/>
    <property type="molecule type" value="Genomic_DNA"/>
</dbReference>
<evidence type="ECO:0000256" key="1">
    <source>
        <dbReference type="ARBA" id="ARBA00004651"/>
    </source>
</evidence>
<keyword evidence="2" id="KW-0813">Transport</keyword>
<dbReference type="GO" id="GO:0006865">
    <property type="term" value="P:amino acid transport"/>
    <property type="evidence" value="ECO:0007669"/>
    <property type="project" value="UniProtKB-KW"/>
</dbReference>
<evidence type="ECO:0000256" key="2">
    <source>
        <dbReference type="ARBA" id="ARBA00022448"/>
    </source>
</evidence>
<evidence type="ECO:0000256" key="8">
    <source>
        <dbReference type="ARBA" id="ARBA00037998"/>
    </source>
</evidence>
<dbReference type="InterPro" id="IPR001851">
    <property type="entry name" value="ABC_transp_permease"/>
</dbReference>
<name>A0A1G7AIG6_9RHOB</name>
<dbReference type="CDD" id="cd06582">
    <property type="entry name" value="TM_PBP1_LivH_like"/>
    <property type="match status" value="1"/>
</dbReference>